<feature type="domain" description="Tyr recombinase" evidence="4">
    <location>
        <begin position="175"/>
        <end position="299"/>
    </location>
</feature>
<dbReference type="InterPro" id="IPR044068">
    <property type="entry name" value="CB"/>
</dbReference>
<dbReference type="GO" id="GO:0006310">
    <property type="term" value="P:DNA recombination"/>
    <property type="evidence" value="ECO:0007669"/>
    <property type="project" value="UniProtKB-KW"/>
</dbReference>
<evidence type="ECO:0000259" key="4">
    <source>
        <dbReference type="PROSITE" id="PS51898"/>
    </source>
</evidence>
<organism evidence="6">
    <name type="scientific">marine sediment metagenome</name>
    <dbReference type="NCBI Taxonomy" id="412755"/>
    <lineage>
        <taxon>unclassified sequences</taxon>
        <taxon>metagenomes</taxon>
        <taxon>ecological metagenomes</taxon>
    </lineage>
</organism>
<dbReference type="PROSITE" id="PS51900">
    <property type="entry name" value="CB"/>
    <property type="match status" value="1"/>
</dbReference>
<evidence type="ECO:0000313" key="6">
    <source>
        <dbReference type="EMBL" id="KKM15729.1"/>
    </source>
</evidence>
<keyword evidence="2" id="KW-0233">DNA recombination</keyword>
<dbReference type="Gene3D" id="1.10.443.10">
    <property type="entry name" value="Intergrase catalytic core"/>
    <property type="match status" value="1"/>
</dbReference>
<protein>
    <recommendedName>
        <fullName evidence="7">Tyr recombinase domain-containing protein</fullName>
    </recommendedName>
</protein>
<evidence type="ECO:0000256" key="1">
    <source>
        <dbReference type="ARBA" id="ARBA00023125"/>
    </source>
</evidence>
<evidence type="ECO:0000256" key="2">
    <source>
        <dbReference type="ARBA" id="ARBA00023172"/>
    </source>
</evidence>
<dbReference type="InterPro" id="IPR013762">
    <property type="entry name" value="Integrase-like_cat_sf"/>
</dbReference>
<dbReference type="InterPro" id="IPR050090">
    <property type="entry name" value="Tyrosine_recombinase_XerCD"/>
</dbReference>
<dbReference type="GO" id="GO:0015074">
    <property type="term" value="P:DNA integration"/>
    <property type="evidence" value="ECO:0007669"/>
    <property type="project" value="InterPro"/>
</dbReference>
<dbReference type="GO" id="GO:0003677">
    <property type="term" value="F:DNA binding"/>
    <property type="evidence" value="ECO:0007669"/>
    <property type="project" value="UniProtKB-KW"/>
</dbReference>
<dbReference type="AlphaFoldDB" id="A0A0F9I7T8"/>
<dbReference type="PANTHER" id="PTHR30349">
    <property type="entry name" value="PHAGE INTEGRASE-RELATED"/>
    <property type="match status" value="1"/>
</dbReference>
<gene>
    <name evidence="6" type="ORF">LCGC14_1693140</name>
</gene>
<accession>A0A0F9I7T8</accession>
<feature type="non-terminal residue" evidence="6">
    <location>
        <position position="299"/>
    </location>
</feature>
<feature type="coiled-coil region" evidence="3">
    <location>
        <begin position="27"/>
        <end position="54"/>
    </location>
</feature>
<evidence type="ECO:0008006" key="7">
    <source>
        <dbReference type="Google" id="ProtNLM"/>
    </source>
</evidence>
<name>A0A0F9I7T8_9ZZZZ</name>
<dbReference type="InterPro" id="IPR002104">
    <property type="entry name" value="Integrase_catalytic"/>
</dbReference>
<dbReference type="Pfam" id="PF00589">
    <property type="entry name" value="Phage_integrase"/>
    <property type="match status" value="1"/>
</dbReference>
<dbReference type="InterPro" id="IPR010998">
    <property type="entry name" value="Integrase_recombinase_N"/>
</dbReference>
<reference evidence="6" key="1">
    <citation type="journal article" date="2015" name="Nature">
        <title>Complex archaea that bridge the gap between prokaryotes and eukaryotes.</title>
        <authorList>
            <person name="Spang A."/>
            <person name="Saw J.H."/>
            <person name="Jorgensen S.L."/>
            <person name="Zaremba-Niedzwiedzka K."/>
            <person name="Martijn J."/>
            <person name="Lind A.E."/>
            <person name="van Eijk R."/>
            <person name="Schleper C."/>
            <person name="Guy L."/>
            <person name="Ettema T.J."/>
        </authorList>
    </citation>
    <scope>NUCLEOTIDE SEQUENCE</scope>
</reference>
<dbReference type="PROSITE" id="PS51898">
    <property type="entry name" value="TYR_RECOMBINASE"/>
    <property type="match status" value="1"/>
</dbReference>
<proteinExistence type="predicted"/>
<dbReference type="SUPFAM" id="SSF56349">
    <property type="entry name" value="DNA breaking-rejoining enzymes"/>
    <property type="match status" value="1"/>
</dbReference>
<keyword evidence="3" id="KW-0175">Coiled coil</keyword>
<keyword evidence="1" id="KW-0238">DNA-binding</keyword>
<evidence type="ECO:0000259" key="5">
    <source>
        <dbReference type="PROSITE" id="PS51900"/>
    </source>
</evidence>
<dbReference type="Gene3D" id="1.10.150.130">
    <property type="match status" value="1"/>
</dbReference>
<dbReference type="EMBL" id="LAZR01014835">
    <property type="protein sequence ID" value="KKM15729.1"/>
    <property type="molecule type" value="Genomic_DNA"/>
</dbReference>
<evidence type="ECO:0000256" key="3">
    <source>
        <dbReference type="SAM" id="Coils"/>
    </source>
</evidence>
<sequence length="299" mass="33963">MATIYERRQAGGVVYVLNYSAGGERMRRVVGSDRAEAERQLRELEEDFHVAERAGRVQTVPDSRARLRDIFGQYMQWQRDEGHALNTLQLSRRSIERFLDRTGARVVSDIGPTVGERFKQVLRAEGKLAPATINLALAHTSRMLKWAASPQRRQCETNPLEGIRHLSTMKESEEEEKDAPTEEEFRAILAASTPNVRRLWVVIAETGLRKGEAIALTWRDIDLDGRTLEVRTSTCKTRRHYKLDLSSVAVQALQEERAARLSRGSLDGLGPDGPVFVTRKGTLWRPNGVWDRLECAMRK</sequence>
<dbReference type="PANTHER" id="PTHR30349:SF41">
    <property type="entry name" value="INTEGRASE_RECOMBINASE PROTEIN MJ0367-RELATED"/>
    <property type="match status" value="1"/>
</dbReference>
<feature type="domain" description="Core-binding (CB)" evidence="5">
    <location>
        <begin position="65"/>
        <end position="148"/>
    </location>
</feature>
<comment type="caution">
    <text evidence="6">The sequence shown here is derived from an EMBL/GenBank/DDBJ whole genome shotgun (WGS) entry which is preliminary data.</text>
</comment>
<dbReference type="InterPro" id="IPR011010">
    <property type="entry name" value="DNA_brk_join_enz"/>
</dbReference>